<dbReference type="Pfam" id="PF13181">
    <property type="entry name" value="TPR_8"/>
    <property type="match status" value="1"/>
</dbReference>
<feature type="repeat" description="TPR" evidence="3">
    <location>
        <begin position="145"/>
        <end position="178"/>
    </location>
</feature>
<dbReference type="PROSITE" id="PS50005">
    <property type="entry name" value="TPR"/>
    <property type="match status" value="3"/>
</dbReference>
<dbReference type="KEGG" id="acru:HHL28_10445"/>
<keyword evidence="6" id="KW-1185">Reference proteome</keyword>
<feature type="repeat" description="TPR" evidence="3">
    <location>
        <begin position="76"/>
        <end position="109"/>
    </location>
</feature>
<dbReference type="PANTHER" id="PTHR44858">
    <property type="entry name" value="TETRATRICOPEPTIDE REPEAT PROTEIN 6"/>
    <property type="match status" value="1"/>
</dbReference>
<evidence type="ECO:0000313" key="5">
    <source>
        <dbReference type="EMBL" id="QJE73455.1"/>
    </source>
</evidence>
<protein>
    <submittedName>
        <fullName evidence="5">Tetratricopeptide repeat protein</fullName>
    </submittedName>
</protein>
<dbReference type="InterPro" id="IPR019734">
    <property type="entry name" value="TPR_rpt"/>
</dbReference>
<proteinExistence type="predicted"/>
<reference evidence="5" key="1">
    <citation type="submission" date="2020-04" db="EMBL/GenBank/DDBJ databases">
        <title>A desert anoxygenic phototrophic bacterium fixes CO2 using RubisCO under aerobic conditions.</title>
        <authorList>
            <person name="Tang K."/>
        </authorList>
    </citation>
    <scope>NUCLEOTIDE SEQUENCE [LARGE SCALE GENOMIC DNA]</scope>
    <source>
        <strain evidence="5">MIMtkB3</strain>
    </source>
</reference>
<evidence type="ECO:0000256" key="1">
    <source>
        <dbReference type="ARBA" id="ARBA00022737"/>
    </source>
</evidence>
<dbReference type="Gene3D" id="1.25.40.10">
    <property type="entry name" value="Tetratricopeptide repeat domain"/>
    <property type="match status" value="1"/>
</dbReference>
<dbReference type="Proteomes" id="UP000501891">
    <property type="component" value="Chromosome"/>
</dbReference>
<evidence type="ECO:0000256" key="4">
    <source>
        <dbReference type="SAM" id="SignalP"/>
    </source>
</evidence>
<dbReference type="InterPro" id="IPR050498">
    <property type="entry name" value="Ycf3"/>
</dbReference>
<feature type="chain" id="PRO_5032598570" evidence="4">
    <location>
        <begin position="22"/>
        <end position="189"/>
    </location>
</feature>
<dbReference type="AlphaFoldDB" id="A0A858R7Q9"/>
<gene>
    <name evidence="5" type="ORF">HHL28_10445</name>
</gene>
<name>A0A858R7Q9_9PROT</name>
<sequence>MILRTLLLAGIAATVPLAAMAAGGTRSLDSVGPSVVIGLSDTALCVMETQRDNISEAYYWCDRAIRRAESSIDERSVAYMHRGVVHLKTHDIQAAIKDLDKSIELTPHYGDAHFNKANALFALGRYQDAVDCYGQALANNPTTPDLAHYNRGKAYERLGKGDLAKTDMQQAMALMPEDSPLVARLGKRP</sequence>
<evidence type="ECO:0000256" key="2">
    <source>
        <dbReference type="ARBA" id="ARBA00022803"/>
    </source>
</evidence>
<dbReference type="InterPro" id="IPR011990">
    <property type="entry name" value="TPR-like_helical_dom_sf"/>
</dbReference>
<accession>A0A858R7Q9</accession>
<dbReference type="EMBL" id="CP051775">
    <property type="protein sequence ID" value="QJE73455.1"/>
    <property type="molecule type" value="Genomic_DNA"/>
</dbReference>
<keyword evidence="4" id="KW-0732">Signal</keyword>
<dbReference type="SUPFAM" id="SSF48452">
    <property type="entry name" value="TPR-like"/>
    <property type="match status" value="1"/>
</dbReference>
<organism evidence="5 6">
    <name type="scientific">Aerophototrophica crusticola</name>
    <dbReference type="NCBI Taxonomy" id="1709002"/>
    <lineage>
        <taxon>Bacteria</taxon>
        <taxon>Pseudomonadati</taxon>
        <taxon>Pseudomonadota</taxon>
        <taxon>Alphaproteobacteria</taxon>
        <taxon>Rhodospirillales</taxon>
        <taxon>Rhodospirillaceae</taxon>
        <taxon>Aerophototrophica</taxon>
    </lineage>
</organism>
<dbReference type="PANTHER" id="PTHR44858:SF1">
    <property type="entry name" value="UDP-N-ACETYLGLUCOSAMINE--PEPTIDE N-ACETYLGLUCOSAMINYLTRANSFERASE SPINDLY-RELATED"/>
    <property type="match status" value="1"/>
</dbReference>
<keyword evidence="2 3" id="KW-0802">TPR repeat</keyword>
<evidence type="ECO:0000313" key="6">
    <source>
        <dbReference type="Proteomes" id="UP000501891"/>
    </source>
</evidence>
<keyword evidence="1" id="KW-0677">Repeat</keyword>
<dbReference type="SMART" id="SM00028">
    <property type="entry name" value="TPR"/>
    <property type="match status" value="3"/>
</dbReference>
<evidence type="ECO:0000256" key="3">
    <source>
        <dbReference type="PROSITE-ProRule" id="PRU00339"/>
    </source>
</evidence>
<dbReference type="Pfam" id="PF13414">
    <property type="entry name" value="TPR_11"/>
    <property type="match status" value="1"/>
</dbReference>
<feature type="signal peptide" evidence="4">
    <location>
        <begin position="1"/>
        <end position="21"/>
    </location>
</feature>
<feature type="repeat" description="TPR" evidence="3">
    <location>
        <begin position="110"/>
        <end position="143"/>
    </location>
</feature>